<dbReference type="GO" id="GO:0005739">
    <property type="term" value="C:mitochondrion"/>
    <property type="evidence" value="ECO:0000318"/>
    <property type="project" value="GO_Central"/>
</dbReference>
<feature type="region of interest" description="Disordered" evidence="6">
    <location>
        <begin position="33"/>
        <end position="64"/>
    </location>
</feature>
<dbReference type="InterPro" id="IPR042231">
    <property type="entry name" value="Cho/carn_acyl_trans_2"/>
</dbReference>
<evidence type="ECO:0000256" key="6">
    <source>
        <dbReference type="SAM" id="MobiDB-lite"/>
    </source>
</evidence>
<dbReference type="VEuPathDB" id="FungiDB:AN10447"/>
<dbReference type="AlphaFoldDB" id="C8V468"/>
<dbReference type="SUPFAM" id="SSF52777">
    <property type="entry name" value="CoA-dependent acyltransferases"/>
    <property type="match status" value="2"/>
</dbReference>
<keyword evidence="3 5" id="KW-0012">Acyltransferase</keyword>
<reference evidence="9" key="1">
    <citation type="journal article" date="2005" name="Nature">
        <title>Sequencing of Aspergillus nidulans and comparative analysis with A. fumigatus and A. oryzae.</title>
        <authorList>
            <person name="Galagan J.E."/>
            <person name="Calvo S.E."/>
            <person name="Cuomo C."/>
            <person name="Ma L.J."/>
            <person name="Wortman J.R."/>
            <person name="Batzoglou S."/>
            <person name="Lee S.I."/>
            <person name="Basturkmen M."/>
            <person name="Spevak C.C."/>
            <person name="Clutterbuck J."/>
            <person name="Kapitonov V."/>
            <person name="Jurka J."/>
            <person name="Scazzocchio C."/>
            <person name="Farman M."/>
            <person name="Butler J."/>
            <person name="Purcell S."/>
            <person name="Harris S."/>
            <person name="Braus G.H."/>
            <person name="Draht O."/>
            <person name="Busch S."/>
            <person name="D'Enfert C."/>
            <person name="Bouchier C."/>
            <person name="Goldman G.H."/>
            <person name="Bell-Pedersen D."/>
            <person name="Griffiths-Jones S."/>
            <person name="Doonan J.H."/>
            <person name="Yu J."/>
            <person name="Vienken K."/>
            <person name="Pain A."/>
            <person name="Freitag M."/>
            <person name="Selker E.U."/>
            <person name="Archer D.B."/>
            <person name="Penalva M.A."/>
            <person name="Oakley B.R."/>
            <person name="Momany M."/>
            <person name="Tanaka T."/>
            <person name="Kumagai T."/>
            <person name="Asai K."/>
            <person name="Machida M."/>
            <person name="Nierman W.C."/>
            <person name="Denning D.W."/>
            <person name="Caddick M."/>
            <person name="Hynes M."/>
            <person name="Paoletti M."/>
            <person name="Fischer R."/>
            <person name="Miller B."/>
            <person name="Dyer P."/>
            <person name="Sachs M.S."/>
            <person name="Osmani S.A."/>
            <person name="Birren B.W."/>
        </authorList>
    </citation>
    <scope>NUCLEOTIDE SEQUENCE [LARGE SCALE GENOMIC DNA]</scope>
    <source>
        <strain evidence="9">FGSC A4 / ATCC 38163 / CBS 112.46 / NRRL 194 / M139</strain>
    </source>
</reference>
<evidence type="ECO:0000313" key="9">
    <source>
        <dbReference type="Proteomes" id="UP000000560"/>
    </source>
</evidence>
<dbReference type="Pfam" id="PF00755">
    <property type="entry name" value="Carn_acyltransf"/>
    <property type="match status" value="1"/>
</dbReference>
<organism evidence="8 9">
    <name type="scientific">Emericella nidulans (strain FGSC A4 / ATCC 38163 / CBS 112.46 / NRRL 194 / M139)</name>
    <name type="common">Aspergillus nidulans</name>
    <dbReference type="NCBI Taxonomy" id="227321"/>
    <lineage>
        <taxon>Eukaryota</taxon>
        <taxon>Fungi</taxon>
        <taxon>Dikarya</taxon>
        <taxon>Ascomycota</taxon>
        <taxon>Pezizomycotina</taxon>
        <taxon>Eurotiomycetes</taxon>
        <taxon>Eurotiomycetidae</taxon>
        <taxon>Eurotiales</taxon>
        <taxon>Aspergillaceae</taxon>
        <taxon>Aspergillus</taxon>
        <taxon>Aspergillus subgen. Nidulantes</taxon>
    </lineage>
</organism>
<dbReference type="PROSITE" id="PS00440">
    <property type="entry name" value="ACYLTRANSF_C_2"/>
    <property type="match status" value="1"/>
</dbReference>
<evidence type="ECO:0000256" key="4">
    <source>
        <dbReference type="PIRSR" id="PIRSR600542-1"/>
    </source>
</evidence>
<protein>
    <recommendedName>
        <fullName evidence="7">Choline/carnitine acyltransferase domain-containing protein</fullName>
    </recommendedName>
</protein>
<dbReference type="eggNOG" id="KOG3717">
    <property type="taxonomic scope" value="Eukaryota"/>
</dbReference>
<accession>C8V468</accession>
<dbReference type="EMBL" id="BN001302">
    <property type="protein sequence ID" value="CBF75783.1"/>
    <property type="molecule type" value="Genomic_DNA"/>
</dbReference>
<dbReference type="KEGG" id="ani:ANIA_10447"/>
<dbReference type="Gene3D" id="3.30.559.10">
    <property type="entry name" value="Chloramphenicol acetyltransferase-like domain"/>
    <property type="match status" value="1"/>
</dbReference>
<dbReference type="InterPro" id="IPR000542">
    <property type="entry name" value="Carn_acyl_trans"/>
</dbReference>
<keyword evidence="9" id="KW-1185">Reference proteome</keyword>
<dbReference type="GO" id="GO:0004092">
    <property type="term" value="F:carnitine O-acetyltransferase activity"/>
    <property type="evidence" value="ECO:0000318"/>
    <property type="project" value="GO_Central"/>
</dbReference>
<evidence type="ECO:0000313" key="8">
    <source>
        <dbReference type="EMBL" id="CBF75783.1"/>
    </source>
</evidence>
<reference evidence="9" key="2">
    <citation type="journal article" date="2009" name="Fungal Genet. Biol.">
        <title>The 2008 update of the Aspergillus nidulans genome annotation: a community effort.</title>
        <authorList>
            <person name="Wortman J.R."/>
            <person name="Gilsenan J.M."/>
            <person name="Joardar V."/>
            <person name="Deegan J."/>
            <person name="Clutterbuck J."/>
            <person name="Andersen M.R."/>
            <person name="Archer D."/>
            <person name="Bencina M."/>
            <person name="Braus G."/>
            <person name="Coutinho P."/>
            <person name="von Dohren H."/>
            <person name="Doonan J."/>
            <person name="Driessen A.J."/>
            <person name="Durek P."/>
            <person name="Espeso E."/>
            <person name="Fekete E."/>
            <person name="Flipphi M."/>
            <person name="Estrada C.G."/>
            <person name="Geysens S."/>
            <person name="Goldman G."/>
            <person name="de Groot P.W."/>
            <person name="Hansen K."/>
            <person name="Harris S.D."/>
            <person name="Heinekamp T."/>
            <person name="Helmstaedt K."/>
            <person name="Henrissat B."/>
            <person name="Hofmann G."/>
            <person name="Homan T."/>
            <person name="Horio T."/>
            <person name="Horiuchi H."/>
            <person name="James S."/>
            <person name="Jones M."/>
            <person name="Karaffa L."/>
            <person name="Karanyi Z."/>
            <person name="Kato M."/>
            <person name="Keller N."/>
            <person name="Kelly D.E."/>
            <person name="Kiel J.A."/>
            <person name="Kim J.M."/>
            <person name="van der Klei I.J."/>
            <person name="Klis F.M."/>
            <person name="Kovalchuk A."/>
            <person name="Krasevec N."/>
            <person name="Kubicek C.P."/>
            <person name="Liu B."/>
            <person name="Maccabe A."/>
            <person name="Meyer V."/>
            <person name="Mirabito P."/>
            <person name="Miskei M."/>
            <person name="Mos M."/>
            <person name="Mullins J."/>
            <person name="Nelson D.R."/>
            <person name="Nielsen J."/>
            <person name="Oakley B.R."/>
            <person name="Osmani S.A."/>
            <person name="Pakula T."/>
            <person name="Paszewski A."/>
            <person name="Paulsen I."/>
            <person name="Pilsyk S."/>
            <person name="Pocsi I."/>
            <person name="Punt P.J."/>
            <person name="Ram A.F."/>
            <person name="Ren Q."/>
            <person name="Robellet X."/>
            <person name="Robson G."/>
            <person name="Seiboth B."/>
            <person name="van Solingen P."/>
            <person name="Specht T."/>
            <person name="Sun J."/>
            <person name="Taheri-Talesh N."/>
            <person name="Takeshita N."/>
            <person name="Ussery D."/>
            <person name="vanKuyk P.A."/>
            <person name="Visser H."/>
            <person name="van de Vondervoort P.J."/>
            <person name="de Vries R.P."/>
            <person name="Walton J."/>
            <person name="Xiang X."/>
            <person name="Xiong Y."/>
            <person name="Zeng A.P."/>
            <person name="Brandt B.W."/>
            <person name="Cornell M.J."/>
            <person name="van den Hondel C.A."/>
            <person name="Visser J."/>
            <person name="Oliver S.G."/>
            <person name="Turner G."/>
        </authorList>
    </citation>
    <scope>GENOME REANNOTATION</scope>
    <source>
        <strain evidence="9">FGSC A4 / ATCC 38163 / CBS 112.46 / NRRL 194 / M139</strain>
    </source>
</reference>
<dbReference type="Proteomes" id="UP000000560">
    <property type="component" value="Chromosome II"/>
</dbReference>
<evidence type="ECO:0000256" key="5">
    <source>
        <dbReference type="RuleBase" id="RU003801"/>
    </source>
</evidence>
<dbReference type="InterPro" id="IPR023213">
    <property type="entry name" value="CAT-like_dom_sf"/>
</dbReference>
<sequence length="629" mass="71240">MQAPMQTSEVLDAPSLSHLVKLIVQRSRLVQKESSSAPNEISSARDQTDTVEKKRATTTSPLPPLPIPELRAIINRHLSYLRAFATDQEFQETVRFASDFQTPGSIGRRLYDRLQVMKAANPDTWYHDLYLQNQYLVRNGPLAPYMTFFFTHPVNIGRHSQAERAALIASTVIRYKFCLENGQIQPRLVNEQPQCMDLYKYMFNTVREPTLGVDLMSRYPGNDYFVVLRRGHVYKVEFDSSAQHAQYERLERIFQTILDTRIDEVDWLGVLTTADRISWAKTRHEFMHLSEENASYIRTIEQSAFVVCLDDGSPETPEERGRHFHFLDGSNRWHDKPIEFIIAANGASGVLGDHTGLDAGTVHELNTEIAEAIRRHQDRRTLSNGTSCEVTVHPVRYSAISPGIEARIHETRSIYTAAISSREHRYTTWTGYGSSLMKAYKIPANSAFQLVVQLAGRYYFGQTSPCWETVLQSNFHTGRVEINQVVTAQVAAFVDAAAEAVPLSDCRQLLLEAARAHSSAVLACTRAGGSDRFLSMMREIVEADEQEPELYHDPVYKRARPRKFISNCFTTGMAENGCCLREDDGIWLHFEVEPESVKYSILGPAGDTTRFCDSLARAAEKVWDILQAA</sequence>
<name>C8V468_EMENI</name>
<dbReference type="Gene3D" id="3.30.559.70">
    <property type="entry name" value="Choline/Carnitine o-acyltransferase, domain 2"/>
    <property type="match status" value="1"/>
</dbReference>
<evidence type="ECO:0000259" key="7">
    <source>
        <dbReference type="Pfam" id="PF00755"/>
    </source>
</evidence>
<feature type="active site" description="Proton acceptor" evidence="4">
    <location>
        <position position="354"/>
    </location>
</feature>
<evidence type="ECO:0000256" key="1">
    <source>
        <dbReference type="ARBA" id="ARBA00005232"/>
    </source>
</evidence>
<dbReference type="GO" id="GO:0009437">
    <property type="term" value="P:carnitine metabolic process"/>
    <property type="evidence" value="ECO:0000318"/>
    <property type="project" value="GO_Central"/>
</dbReference>
<dbReference type="HOGENOM" id="CLU_013513_5_1_1"/>
<gene>
    <name evidence="8" type="ORF">ANIA_10447</name>
</gene>
<dbReference type="OMA" id="IGHITHT"/>
<feature type="compositionally biased region" description="Polar residues" evidence="6">
    <location>
        <begin position="33"/>
        <end position="45"/>
    </location>
</feature>
<proteinExistence type="inferred from homology"/>
<feature type="compositionally biased region" description="Basic and acidic residues" evidence="6">
    <location>
        <begin position="46"/>
        <end position="55"/>
    </location>
</feature>
<dbReference type="PANTHER" id="PTHR22589">
    <property type="entry name" value="CARNITINE O-ACYLTRANSFERASE"/>
    <property type="match status" value="1"/>
</dbReference>
<comment type="similarity">
    <text evidence="1 5">Belongs to the carnitine/choline acetyltransferase family.</text>
</comment>
<feature type="domain" description="Choline/carnitine acyltransferase" evidence="7">
    <location>
        <begin position="65"/>
        <end position="616"/>
    </location>
</feature>
<evidence type="ECO:0000256" key="3">
    <source>
        <dbReference type="ARBA" id="ARBA00023315"/>
    </source>
</evidence>
<dbReference type="STRING" id="227321.C8V468"/>
<evidence type="ECO:0000256" key="2">
    <source>
        <dbReference type="ARBA" id="ARBA00022679"/>
    </source>
</evidence>
<dbReference type="GO" id="GO:0005777">
    <property type="term" value="C:peroxisome"/>
    <property type="evidence" value="ECO:0000318"/>
    <property type="project" value="GO_Central"/>
</dbReference>
<dbReference type="PANTHER" id="PTHR22589:SF103">
    <property type="entry name" value="CARNITINE O-ACETYL-TRANSFERASE, ISOFORM A-RELATED"/>
    <property type="match status" value="1"/>
</dbReference>
<dbReference type="GeneID" id="74896406"/>
<keyword evidence="2 5" id="KW-0808">Transferase</keyword>
<dbReference type="InterPro" id="IPR039551">
    <property type="entry name" value="Cho/carn_acyl_trans"/>
</dbReference>
<dbReference type="RefSeq" id="XP_050467518.1">
    <property type="nucleotide sequence ID" value="XM_050611492.1"/>
</dbReference>
<dbReference type="InParanoid" id="C8V468"/>
<dbReference type="OrthoDB" id="329835at2759"/>